<dbReference type="EMBL" id="AP014852">
    <property type="protein sequence ID" value="BAU59104.1"/>
    <property type="molecule type" value="Genomic_DNA"/>
</dbReference>
<evidence type="ECO:0000256" key="1">
    <source>
        <dbReference type="SAM" id="MobiDB-lite"/>
    </source>
</evidence>
<evidence type="ECO:0000313" key="5">
    <source>
        <dbReference type="Proteomes" id="UP000320622"/>
    </source>
</evidence>
<evidence type="ECO:0000313" key="3">
    <source>
        <dbReference type="EMBL" id="BAU59223.1"/>
    </source>
</evidence>
<proteinExistence type="predicted"/>
<accession>A0A3G9CMS7</accession>
<dbReference type="Proteomes" id="UP000318460">
    <property type="component" value="Genome"/>
</dbReference>
<dbReference type="EMBL" id="AP014853">
    <property type="protein sequence ID" value="BAU59223.1"/>
    <property type="molecule type" value="Genomic_DNA"/>
</dbReference>
<protein>
    <submittedName>
        <fullName evidence="2">DNA terminal protein</fullName>
    </submittedName>
</protein>
<sequence>MIPRLILSNCLSGSNSRVPWPSPRGVRSRTSTVASSLTPVFSGRSTRTCPRAAPTCPCHHCLRVPSRPYRPARVLAAAFNHGSQTASARQEETGDGGHSPGARDTASHRRRHQRRGGDQVPSGPPARP</sequence>
<reference evidence="4 5" key="1">
    <citation type="submission" date="2015-04" db="EMBL/GenBank/DDBJ databases">
        <title>Genetic analysis of human adenovirus type 4 strains circulating worldwide since 1953 identifies two major phylogroups evolving at different rates from their most recent common ancestor.</title>
        <authorList>
            <person name="Gonzalez G."/>
            <person name="Bair C.R."/>
            <person name="Lamson D.M."/>
            <person name="Watanabe H."/>
            <person name="Panto L."/>
            <person name="Carr M.J."/>
            <person name="Kajon A.E."/>
        </authorList>
    </citation>
    <scope>NUCLEOTIDE SEQUENCE [LARGE SCALE GENOMIC DNA]</scope>
    <source>
        <strain evidence="2 5">NHRC_90255</strain>
        <strain evidence="3 4">NHRC_90870</strain>
    </source>
</reference>
<name>A0A3G9CMS7_ADE04</name>
<gene>
    <name evidence="2" type="primary">E2B</name>
</gene>
<evidence type="ECO:0000313" key="4">
    <source>
        <dbReference type="Proteomes" id="UP000318460"/>
    </source>
</evidence>
<dbReference type="Proteomes" id="UP000320622">
    <property type="component" value="Segment"/>
</dbReference>
<feature type="region of interest" description="Disordered" evidence="1">
    <location>
        <begin position="78"/>
        <end position="128"/>
    </location>
</feature>
<organism evidence="2 5">
    <name type="scientific">Human adenovirus 4p</name>
    <dbReference type="NCBI Taxonomy" id="1643781"/>
    <lineage>
        <taxon>Viruses</taxon>
        <taxon>Varidnaviria</taxon>
        <taxon>Bamfordvirae</taxon>
        <taxon>Preplasmiviricota</taxon>
        <taxon>Polisuviricotina</taxon>
        <taxon>Pharingeaviricetes</taxon>
        <taxon>Rowavirales</taxon>
        <taxon>Adenoviridae</taxon>
        <taxon>Mastadenovirus</taxon>
        <taxon>Mastadenovirus exoticum</taxon>
        <taxon>Human mastadenovirus E</taxon>
    </lineage>
</organism>
<evidence type="ECO:0000313" key="2">
    <source>
        <dbReference type="EMBL" id="BAU59104.1"/>
    </source>
</evidence>